<name>A0A0J6CVR2_9BACL</name>
<dbReference type="Pfam" id="PF26341">
    <property type="entry name" value="AAA_SelU"/>
    <property type="match status" value="1"/>
</dbReference>
<dbReference type="NCBIfam" id="NF008752">
    <property type="entry name" value="PRK11784.1-4"/>
    <property type="match status" value="1"/>
</dbReference>
<gene>
    <name evidence="3" type="ORF">AB986_18715</name>
</gene>
<reference evidence="3" key="1">
    <citation type="submission" date="2015-06" db="EMBL/GenBank/DDBJ databases">
        <authorList>
            <person name="Liu B."/>
            <person name="Wang J."/>
            <person name="Zhu Y."/>
            <person name="Liu G."/>
            <person name="Chen Q."/>
            <person name="Zheng C."/>
            <person name="Che J."/>
            <person name="Ge C."/>
            <person name="Shi H."/>
            <person name="Pan Z."/>
            <person name="Liu X."/>
        </authorList>
    </citation>
    <scope>NUCLEOTIDE SEQUENCE [LARGE SCALE GENOMIC DNA]</scope>
    <source>
        <strain evidence="3">DSM 16346</strain>
    </source>
</reference>
<dbReference type="GO" id="GO:0043828">
    <property type="term" value="F:tRNA 2-selenouridine synthase activity"/>
    <property type="evidence" value="ECO:0007669"/>
    <property type="project" value="InterPro"/>
</dbReference>
<dbReference type="SMART" id="SM00450">
    <property type="entry name" value="RHOD"/>
    <property type="match status" value="1"/>
</dbReference>
<dbReference type="GO" id="GO:0002098">
    <property type="term" value="P:tRNA wobble uridine modification"/>
    <property type="evidence" value="ECO:0007669"/>
    <property type="project" value="InterPro"/>
</dbReference>
<accession>A0A0J6CVR2</accession>
<evidence type="ECO:0000313" key="4">
    <source>
        <dbReference type="Proteomes" id="UP000035996"/>
    </source>
</evidence>
<dbReference type="Gene3D" id="3.40.250.10">
    <property type="entry name" value="Rhodanese-like domain"/>
    <property type="match status" value="1"/>
</dbReference>
<dbReference type="GO" id="GO:0004792">
    <property type="term" value="F:thiosulfate-cyanide sulfurtransferase activity"/>
    <property type="evidence" value="ECO:0007669"/>
    <property type="project" value="InterPro"/>
</dbReference>
<dbReference type="NCBIfam" id="NF008750">
    <property type="entry name" value="PRK11784.1-2"/>
    <property type="match status" value="1"/>
</dbReference>
<keyword evidence="1" id="KW-0711">Selenium</keyword>
<sequence>MIVMKTITINEVLDRKLTLIDVRTPAEYEKFHIPGALNLPVFSNEERELVGTTYKQKGKEAAKVLGISLISPSLPDFYEKAKELSGEEEFVVYCWRGGMRSKSLTVVYDMMGLSCYQLEGGIRSYRQKVTEGLEHMANLTTPYLVLEGLTGTSKTEILNDLENRGYPVIDLEGLAAHRGSVFGRVNLPERSQKEFEAELYHRLEEIGDTAFYIIESESKRLGNIIIPDFILDGKQKGTRIQVHAPLSYRIQTILDTYHPEQHKDEIMKGINKIEKRFSDEDRFEIYSAVEDKNYASVVERLLLHYYDPRYEHKAYENEGEIVNLSFESLEEGIRLVQNEVDRLGTMLRSEGEKVSL</sequence>
<dbReference type="InterPro" id="IPR017582">
    <property type="entry name" value="SelU"/>
</dbReference>
<dbReference type="PANTHER" id="PTHR30401">
    <property type="entry name" value="TRNA 2-SELENOURIDINE SYNTHASE"/>
    <property type="match status" value="1"/>
</dbReference>
<protein>
    <recommendedName>
        <fullName evidence="2">Rhodanese domain-containing protein</fullName>
    </recommendedName>
</protein>
<dbReference type="Proteomes" id="UP000035996">
    <property type="component" value="Unassembled WGS sequence"/>
</dbReference>
<dbReference type="PATRIC" id="fig|157733.3.peg.1694"/>
<comment type="caution">
    <text evidence="3">The sequence shown here is derived from an EMBL/GenBank/DDBJ whole genome shotgun (WGS) entry which is preliminary data.</text>
</comment>
<dbReference type="InterPro" id="IPR001307">
    <property type="entry name" value="Thiosulphate_STrfase_CS"/>
</dbReference>
<dbReference type="InterPro" id="IPR036873">
    <property type="entry name" value="Rhodanese-like_dom_sf"/>
</dbReference>
<dbReference type="NCBIfam" id="TIGR03167">
    <property type="entry name" value="tRNA_sel_U_synt"/>
    <property type="match status" value="1"/>
</dbReference>
<feature type="domain" description="Rhodanese" evidence="2">
    <location>
        <begin position="13"/>
        <end position="134"/>
    </location>
</feature>
<dbReference type="AlphaFoldDB" id="A0A0J6CVR2"/>
<dbReference type="SUPFAM" id="SSF52821">
    <property type="entry name" value="Rhodanese/Cell cycle control phosphatase"/>
    <property type="match status" value="1"/>
</dbReference>
<evidence type="ECO:0000256" key="1">
    <source>
        <dbReference type="ARBA" id="ARBA00023266"/>
    </source>
</evidence>
<evidence type="ECO:0000313" key="3">
    <source>
        <dbReference type="EMBL" id="KMM36159.1"/>
    </source>
</evidence>
<dbReference type="InterPro" id="IPR058840">
    <property type="entry name" value="AAA_SelU"/>
</dbReference>
<organism evidence="3 4">
    <name type="scientific">Guptibacillus hwajinpoensis</name>
    <dbReference type="NCBI Taxonomy" id="208199"/>
    <lineage>
        <taxon>Bacteria</taxon>
        <taxon>Bacillati</taxon>
        <taxon>Bacillota</taxon>
        <taxon>Bacilli</taxon>
        <taxon>Bacillales</taxon>
        <taxon>Guptibacillaceae</taxon>
        <taxon>Guptibacillus</taxon>
    </lineage>
</organism>
<dbReference type="PROSITE" id="PS00380">
    <property type="entry name" value="RHODANESE_1"/>
    <property type="match status" value="1"/>
</dbReference>
<keyword evidence="4" id="KW-1185">Reference proteome</keyword>
<evidence type="ECO:0000259" key="2">
    <source>
        <dbReference type="PROSITE" id="PS50206"/>
    </source>
</evidence>
<dbReference type="EMBL" id="LELK01000009">
    <property type="protein sequence ID" value="KMM36159.1"/>
    <property type="molecule type" value="Genomic_DNA"/>
</dbReference>
<dbReference type="RefSeq" id="WP_048313135.1">
    <property type="nucleotide sequence ID" value="NZ_CP119526.1"/>
</dbReference>
<dbReference type="PROSITE" id="PS50206">
    <property type="entry name" value="RHODANESE_3"/>
    <property type="match status" value="1"/>
</dbReference>
<dbReference type="Pfam" id="PF00581">
    <property type="entry name" value="Rhodanese"/>
    <property type="match status" value="1"/>
</dbReference>
<dbReference type="STRING" id="157733.AB986_18715"/>
<dbReference type="InterPro" id="IPR001763">
    <property type="entry name" value="Rhodanese-like_dom"/>
</dbReference>
<dbReference type="PANTHER" id="PTHR30401:SF0">
    <property type="entry name" value="TRNA 2-SELENOURIDINE SYNTHASE"/>
    <property type="match status" value="1"/>
</dbReference>
<proteinExistence type="predicted"/>